<evidence type="ECO:0000256" key="2">
    <source>
        <dbReference type="ARBA" id="ARBA00022692"/>
    </source>
</evidence>
<dbReference type="Pfam" id="PF04893">
    <property type="entry name" value="Yip1"/>
    <property type="match status" value="1"/>
</dbReference>
<dbReference type="AlphaFoldDB" id="A0A0F5JCW8"/>
<comment type="caution">
    <text evidence="7">The sequence shown here is derived from an EMBL/GenBank/DDBJ whole genome shotgun (WGS) entry which is preliminary data.</text>
</comment>
<accession>A0A0F5JCW8</accession>
<keyword evidence="8" id="KW-1185">Reference proteome</keyword>
<evidence type="ECO:0000259" key="6">
    <source>
        <dbReference type="Pfam" id="PF04893"/>
    </source>
</evidence>
<evidence type="ECO:0000313" key="8">
    <source>
        <dbReference type="Proteomes" id="UP000033035"/>
    </source>
</evidence>
<evidence type="ECO:0000256" key="1">
    <source>
        <dbReference type="ARBA" id="ARBA00004141"/>
    </source>
</evidence>
<dbReference type="EMBL" id="AQHW01000015">
    <property type="protein sequence ID" value="KKB55706.1"/>
    <property type="molecule type" value="Genomic_DNA"/>
</dbReference>
<evidence type="ECO:0000256" key="4">
    <source>
        <dbReference type="ARBA" id="ARBA00023136"/>
    </source>
</evidence>
<keyword evidence="2 5" id="KW-0812">Transmembrane</keyword>
<sequence>MYKEILKWVIAIISQPGKAWEMLTKKEEKGDEFLSKFVYPLIGLVTAAAFLGVLFTRKEFDIELALKSSIKTLVSSFGGFYLSAYLLNELWQGFFKRTKDMKLCQRFVGYSSSLMFALNIVLMLLPEFFFLRIFILYTFYIVWEGAGPYMQVEEKERLKFAGIATVVILLTPAVIEFVLFMLMPGLRY</sequence>
<dbReference type="RefSeq" id="WP_028726165.1">
    <property type="nucleotide sequence ID" value="NZ_AUAE01000008.1"/>
</dbReference>
<evidence type="ECO:0000256" key="5">
    <source>
        <dbReference type="SAM" id="Phobius"/>
    </source>
</evidence>
<gene>
    <name evidence="7" type="ORF">HMPREF1536_03180</name>
</gene>
<evidence type="ECO:0000256" key="3">
    <source>
        <dbReference type="ARBA" id="ARBA00022989"/>
    </source>
</evidence>
<keyword evidence="3 5" id="KW-1133">Transmembrane helix</keyword>
<dbReference type="GO" id="GO:0016020">
    <property type="term" value="C:membrane"/>
    <property type="evidence" value="ECO:0007669"/>
    <property type="project" value="UniProtKB-SubCell"/>
</dbReference>
<dbReference type="STRING" id="1203610.HMPREF1536_03180"/>
<feature type="domain" description="Yip1" evidence="6">
    <location>
        <begin position="11"/>
        <end position="171"/>
    </location>
</feature>
<feature type="transmembrane region" description="Helical" evidence="5">
    <location>
        <begin position="68"/>
        <end position="87"/>
    </location>
</feature>
<feature type="transmembrane region" description="Helical" evidence="5">
    <location>
        <begin position="37"/>
        <end position="56"/>
    </location>
</feature>
<dbReference type="Proteomes" id="UP000033035">
    <property type="component" value="Unassembled WGS sequence"/>
</dbReference>
<name>A0A0F5JCW8_9BACT</name>
<protein>
    <recommendedName>
        <fullName evidence="6">Yip1 domain-containing protein</fullName>
    </recommendedName>
</protein>
<dbReference type="InterPro" id="IPR006977">
    <property type="entry name" value="Yip1_dom"/>
</dbReference>
<organism evidence="7 8">
    <name type="scientific">Parabacteroides gordonii MS-1 = DSM 23371</name>
    <dbReference type="NCBI Taxonomy" id="1203610"/>
    <lineage>
        <taxon>Bacteria</taxon>
        <taxon>Pseudomonadati</taxon>
        <taxon>Bacteroidota</taxon>
        <taxon>Bacteroidia</taxon>
        <taxon>Bacteroidales</taxon>
        <taxon>Tannerellaceae</taxon>
        <taxon>Parabacteroides</taxon>
    </lineage>
</organism>
<dbReference type="HOGENOM" id="CLU_122723_0_0_10"/>
<reference evidence="7 8" key="1">
    <citation type="submission" date="2013-04" db="EMBL/GenBank/DDBJ databases">
        <title>The Genome Sequence of Parabacteroides gordonii DSM 23371.</title>
        <authorList>
            <consortium name="The Broad Institute Genomics Platform"/>
            <person name="Earl A."/>
            <person name="Ward D."/>
            <person name="Feldgarden M."/>
            <person name="Gevers D."/>
            <person name="Martens E."/>
            <person name="Sakamoto M."/>
            <person name="Benno Y."/>
            <person name="Suzuki N."/>
            <person name="Matsunaga N."/>
            <person name="Koshihara K."/>
            <person name="Seki M."/>
            <person name="Komiya H."/>
            <person name="Walker B."/>
            <person name="Young S."/>
            <person name="Zeng Q."/>
            <person name="Gargeya S."/>
            <person name="Fitzgerald M."/>
            <person name="Haas B."/>
            <person name="Abouelleil A."/>
            <person name="Allen A.W."/>
            <person name="Alvarado L."/>
            <person name="Arachchi H.M."/>
            <person name="Berlin A.M."/>
            <person name="Chapman S.B."/>
            <person name="Gainer-Dewar J."/>
            <person name="Goldberg J."/>
            <person name="Griggs A."/>
            <person name="Gujja S."/>
            <person name="Hansen M."/>
            <person name="Howarth C."/>
            <person name="Imamovic A."/>
            <person name="Ireland A."/>
            <person name="Larimer J."/>
            <person name="McCowan C."/>
            <person name="Murphy C."/>
            <person name="Pearson M."/>
            <person name="Poon T.W."/>
            <person name="Priest M."/>
            <person name="Roberts A."/>
            <person name="Saif S."/>
            <person name="Shea T."/>
            <person name="Sisk P."/>
            <person name="Sykes S."/>
            <person name="Wortman J."/>
            <person name="Nusbaum C."/>
            <person name="Birren B."/>
        </authorList>
    </citation>
    <scope>NUCLEOTIDE SEQUENCE [LARGE SCALE GENOMIC DNA]</scope>
    <source>
        <strain evidence="7 8">MS-1</strain>
    </source>
</reference>
<feature type="transmembrane region" description="Helical" evidence="5">
    <location>
        <begin position="160"/>
        <end position="182"/>
    </location>
</feature>
<keyword evidence="4 5" id="KW-0472">Membrane</keyword>
<proteinExistence type="predicted"/>
<dbReference type="PATRIC" id="fig|1203610.3.peg.3245"/>
<comment type="subcellular location">
    <subcellularLocation>
        <location evidence="1">Membrane</location>
        <topology evidence="1">Multi-pass membrane protein</topology>
    </subcellularLocation>
</comment>
<evidence type="ECO:0000313" key="7">
    <source>
        <dbReference type="EMBL" id="KKB55706.1"/>
    </source>
</evidence>
<feature type="transmembrane region" description="Helical" evidence="5">
    <location>
        <begin position="107"/>
        <end position="140"/>
    </location>
</feature>